<accession>A0A0B1S3X6</accession>
<gene>
    <name evidence="1" type="ORF">OESDEN_20729</name>
</gene>
<dbReference type="AlphaFoldDB" id="A0A0B1S3X6"/>
<name>A0A0B1S3X6_OESDE</name>
<organism evidence="1 2">
    <name type="scientific">Oesophagostomum dentatum</name>
    <name type="common">Nodular worm</name>
    <dbReference type="NCBI Taxonomy" id="61180"/>
    <lineage>
        <taxon>Eukaryota</taxon>
        <taxon>Metazoa</taxon>
        <taxon>Ecdysozoa</taxon>
        <taxon>Nematoda</taxon>
        <taxon>Chromadorea</taxon>
        <taxon>Rhabditida</taxon>
        <taxon>Rhabditina</taxon>
        <taxon>Rhabditomorpha</taxon>
        <taxon>Strongyloidea</taxon>
        <taxon>Strongylidae</taxon>
        <taxon>Oesophagostomum</taxon>
    </lineage>
</organism>
<evidence type="ECO:0000313" key="1">
    <source>
        <dbReference type="EMBL" id="KHJ79619.1"/>
    </source>
</evidence>
<sequence length="37" mass="4395">MYLFKDNYYSYNNLRTSGHFFRVFHPASCSPSSSTRL</sequence>
<evidence type="ECO:0000313" key="2">
    <source>
        <dbReference type="Proteomes" id="UP000053660"/>
    </source>
</evidence>
<proteinExistence type="predicted"/>
<reference evidence="1 2" key="1">
    <citation type="submission" date="2014-03" db="EMBL/GenBank/DDBJ databases">
        <title>Draft genome of the hookworm Oesophagostomum dentatum.</title>
        <authorList>
            <person name="Mitreva M."/>
        </authorList>
    </citation>
    <scope>NUCLEOTIDE SEQUENCE [LARGE SCALE GENOMIC DNA]</scope>
    <source>
        <strain evidence="1 2">OD-Hann</strain>
    </source>
</reference>
<dbReference type="EMBL" id="KN604069">
    <property type="protein sequence ID" value="KHJ79619.1"/>
    <property type="molecule type" value="Genomic_DNA"/>
</dbReference>
<dbReference type="Proteomes" id="UP000053660">
    <property type="component" value="Unassembled WGS sequence"/>
</dbReference>
<keyword evidence="2" id="KW-1185">Reference proteome</keyword>
<protein>
    <submittedName>
        <fullName evidence="1">Uncharacterized protein</fullName>
    </submittedName>
</protein>